<proteinExistence type="predicted"/>
<keyword evidence="1" id="KW-0732">Signal</keyword>
<organism evidence="2 3">
    <name type="scientific">Mycena belliarum</name>
    <dbReference type="NCBI Taxonomy" id="1033014"/>
    <lineage>
        <taxon>Eukaryota</taxon>
        <taxon>Fungi</taxon>
        <taxon>Dikarya</taxon>
        <taxon>Basidiomycota</taxon>
        <taxon>Agaricomycotina</taxon>
        <taxon>Agaricomycetes</taxon>
        <taxon>Agaricomycetidae</taxon>
        <taxon>Agaricales</taxon>
        <taxon>Marasmiineae</taxon>
        <taxon>Mycenaceae</taxon>
        <taxon>Mycena</taxon>
    </lineage>
</organism>
<feature type="signal peptide" evidence="1">
    <location>
        <begin position="1"/>
        <end position="22"/>
    </location>
</feature>
<gene>
    <name evidence="2" type="ORF">B0H15DRAFT_847010</name>
</gene>
<dbReference type="EMBL" id="JARJCN010000034">
    <property type="protein sequence ID" value="KAJ7085475.1"/>
    <property type="molecule type" value="Genomic_DNA"/>
</dbReference>
<accession>A0AAD6XQH8</accession>
<evidence type="ECO:0000313" key="3">
    <source>
        <dbReference type="Proteomes" id="UP001222325"/>
    </source>
</evidence>
<reference evidence="2" key="1">
    <citation type="submission" date="2023-03" db="EMBL/GenBank/DDBJ databases">
        <title>Massive genome expansion in bonnet fungi (Mycena s.s.) driven by repeated elements and novel gene families across ecological guilds.</title>
        <authorList>
            <consortium name="Lawrence Berkeley National Laboratory"/>
            <person name="Harder C.B."/>
            <person name="Miyauchi S."/>
            <person name="Viragh M."/>
            <person name="Kuo A."/>
            <person name="Thoen E."/>
            <person name="Andreopoulos B."/>
            <person name="Lu D."/>
            <person name="Skrede I."/>
            <person name="Drula E."/>
            <person name="Henrissat B."/>
            <person name="Morin E."/>
            <person name="Kohler A."/>
            <person name="Barry K."/>
            <person name="LaButti K."/>
            <person name="Morin E."/>
            <person name="Salamov A."/>
            <person name="Lipzen A."/>
            <person name="Mereny Z."/>
            <person name="Hegedus B."/>
            <person name="Baldrian P."/>
            <person name="Stursova M."/>
            <person name="Weitz H."/>
            <person name="Taylor A."/>
            <person name="Grigoriev I.V."/>
            <person name="Nagy L.G."/>
            <person name="Martin F."/>
            <person name="Kauserud H."/>
        </authorList>
    </citation>
    <scope>NUCLEOTIDE SEQUENCE</scope>
    <source>
        <strain evidence="2">CBHHK173m</strain>
    </source>
</reference>
<dbReference type="Proteomes" id="UP001222325">
    <property type="component" value="Unassembled WGS sequence"/>
</dbReference>
<evidence type="ECO:0000256" key="1">
    <source>
        <dbReference type="SAM" id="SignalP"/>
    </source>
</evidence>
<evidence type="ECO:0000313" key="2">
    <source>
        <dbReference type="EMBL" id="KAJ7085475.1"/>
    </source>
</evidence>
<name>A0AAD6XQH8_9AGAR</name>
<feature type="chain" id="PRO_5041909591" evidence="1">
    <location>
        <begin position="23"/>
        <end position="173"/>
    </location>
</feature>
<sequence length="173" mass="17944">MALLPAYLKISALLSRLLGVQGSGGLRRDSNPRVGRPLFPPLIPKMVGGLSFCPISTRLSFHRTCLVQCTGSNPGQYYFNQESRKDSTRVLRRWSPAYLTCLCPVLRCKISITPSFLYRTAGGAVAAVVAAVVAARTVAGVGVAGGAGVGATAGVGAEAGAEAAPARPNDQQS</sequence>
<keyword evidence="3" id="KW-1185">Reference proteome</keyword>
<protein>
    <submittedName>
        <fullName evidence="2">Uncharacterized protein</fullName>
    </submittedName>
</protein>
<dbReference type="AlphaFoldDB" id="A0AAD6XQH8"/>
<comment type="caution">
    <text evidence="2">The sequence shown here is derived from an EMBL/GenBank/DDBJ whole genome shotgun (WGS) entry which is preliminary data.</text>
</comment>